<evidence type="ECO:0000313" key="12">
    <source>
        <dbReference type="Proteomes" id="UP000054279"/>
    </source>
</evidence>
<comment type="similarity">
    <text evidence="2 9">Belongs to the V-ATPase 116 kDa subunit family.</text>
</comment>
<feature type="transmembrane region" description="Helical" evidence="9">
    <location>
        <begin position="766"/>
        <end position="790"/>
    </location>
</feature>
<dbReference type="EMBL" id="KN837119">
    <property type="protein sequence ID" value="KIJ44160.1"/>
    <property type="molecule type" value="Genomic_DNA"/>
</dbReference>
<feature type="transmembrane region" description="Helical" evidence="9">
    <location>
        <begin position="460"/>
        <end position="485"/>
    </location>
</feature>
<evidence type="ECO:0000256" key="3">
    <source>
        <dbReference type="ARBA" id="ARBA00022448"/>
    </source>
</evidence>
<dbReference type="OrthoDB" id="10264220at2759"/>
<keyword evidence="7 9" id="KW-0406">Ion transport</keyword>
<evidence type="ECO:0000256" key="6">
    <source>
        <dbReference type="ARBA" id="ARBA00022989"/>
    </source>
</evidence>
<dbReference type="InterPro" id="IPR026028">
    <property type="entry name" value="V-type_ATPase_116kDa_su_euka"/>
</dbReference>
<evidence type="ECO:0000256" key="7">
    <source>
        <dbReference type="ARBA" id="ARBA00023065"/>
    </source>
</evidence>
<evidence type="ECO:0000256" key="1">
    <source>
        <dbReference type="ARBA" id="ARBA00004141"/>
    </source>
</evidence>
<keyword evidence="4 9" id="KW-0812">Transmembrane</keyword>
<keyword evidence="3 9" id="KW-0813">Transport</keyword>
<evidence type="ECO:0000256" key="5">
    <source>
        <dbReference type="ARBA" id="ARBA00022781"/>
    </source>
</evidence>
<feature type="transmembrane region" description="Helical" evidence="9">
    <location>
        <begin position="540"/>
        <end position="557"/>
    </location>
</feature>
<evidence type="ECO:0000256" key="10">
    <source>
        <dbReference type="SAM" id="Coils"/>
    </source>
</evidence>
<evidence type="ECO:0000256" key="8">
    <source>
        <dbReference type="ARBA" id="ARBA00023136"/>
    </source>
</evidence>
<evidence type="ECO:0000256" key="4">
    <source>
        <dbReference type="ARBA" id="ARBA00022692"/>
    </source>
</evidence>
<dbReference type="GO" id="GO:0000220">
    <property type="term" value="C:vacuolar proton-transporting V-type ATPase, V0 domain"/>
    <property type="evidence" value="ECO:0007669"/>
    <property type="project" value="InterPro"/>
</dbReference>
<sequence length="827" mass="94383">MADDYPSLFRSEQMSLVQVFIPTEVAHDAVAELGELGNVQFKDLNPNVNPFQRSFVAEIRRIDEMARRIRFFYTQIDKEQDKIPIRPLYDSIPLVTVGPRVAQTIDELEVKLTDHEQRLIQMNESYQTMSERARELIEARHVLRETAVFFDRAQGHEAEVRNSMDDSSQPLLAHNDHEANPLSGNVSFDLEFVAGTIDRARLQTFERVLWRVLRGNLYMNHTDIAEPFVDPVTQTETRKNVFIIFAHGDILLAKIRKVAESMGATLYPIDSNAERRNEALKDVNSRLEDLQTVLYNTGATRREELVRIGESLASWEDLVRKEKIIYETLNLFNYDARRKTLIAEGWCPTRDLVSIQLALRHATEESGTNVPPILHEIRTNKKPPTFHRTNKFTEGFQAIIDSYGIATYQEVNPGLFTVITFPFLFAVMFGDIGHGVIVFVVALLMVLFERKMAKADMGEIIGTFFYGRYIILLMGLFSIFTGFIYNDIFSKSLHIWHSGWDFDDSNRVTANGHVYPFGLDPGWHGAQNALVFTNSYKMKMSIIIGVIHMTFAICLQVPNHIHFKRQTSIWAEFIPQILFLHSIFGYLVVCIILKWATDWSKASIQPPALLTMLIYMFLSPGSLEPKDQMFPGQGPLQVFLLLLAAVCVPWMLCTKPYLAWKEMKAHEGQGYGRVELRDDAVLQGEEEGDGAILAEQADEDDEEHHDFGEVIIHQVIHTIEFCLGCISNTASYLRLWALSLAHAQLSEVLWSMTIGPWLNPSGFFEYIILAVLGVLWFFLTICILCIMEGLSAFLHALRLHWVEANGKHYEAGGYAFQPLTFARTLVE</sequence>
<evidence type="ECO:0000256" key="2">
    <source>
        <dbReference type="ARBA" id="ARBA00009904"/>
    </source>
</evidence>
<dbReference type="PANTHER" id="PTHR11629:SF63">
    <property type="entry name" value="V-TYPE PROTON ATPASE SUBUNIT A"/>
    <property type="match status" value="1"/>
</dbReference>
<feature type="transmembrane region" description="Helical" evidence="9">
    <location>
        <begin position="423"/>
        <end position="448"/>
    </location>
</feature>
<keyword evidence="10" id="KW-0175">Coiled coil</keyword>
<dbReference type="Pfam" id="PF01496">
    <property type="entry name" value="V_ATPase_I"/>
    <property type="match status" value="1"/>
</dbReference>
<protein>
    <recommendedName>
        <fullName evidence="9">V-type proton ATPase subunit a</fullName>
    </recommendedName>
</protein>
<feature type="transmembrane region" description="Helical" evidence="9">
    <location>
        <begin position="638"/>
        <end position="658"/>
    </location>
</feature>
<dbReference type="GO" id="GO:0046961">
    <property type="term" value="F:proton-transporting ATPase activity, rotational mechanism"/>
    <property type="evidence" value="ECO:0007669"/>
    <property type="project" value="InterPro"/>
</dbReference>
<evidence type="ECO:0000313" key="11">
    <source>
        <dbReference type="EMBL" id="KIJ44160.1"/>
    </source>
</evidence>
<keyword evidence="12" id="KW-1185">Reference proteome</keyword>
<feature type="transmembrane region" description="Helical" evidence="9">
    <location>
        <begin position="577"/>
        <end position="596"/>
    </location>
</feature>
<dbReference type="AlphaFoldDB" id="A0A0C9VYQ3"/>
<reference evidence="11 12" key="1">
    <citation type="submission" date="2014-06" db="EMBL/GenBank/DDBJ databases">
        <title>Evolutionary Origins and Diversification of the Mycorrhizal Mutualists.</title>
        <authorList>
            <consortium name="DOE Joint Genome Institute"/>
            <consortium name="Mycorrhizal Genomics Consortium"/>
            <person name="Kohler A."/>
            <person name="Kuo A."/>
            <person name="Nagy L.G."/>
            <person name="Floudas D."/>
            <person name="Copeland A."/>
            <person name="Barry K.W."/>
            <person name="Cichocki N."/>
            <person name="Veneault-Fourrey C."/>
            <person name="LaButti K."/>
            <person name="Lindquist E.A."/>
            <person name="Lipzen A."/>
            <person name="Lundell T."/>
            <person name="Morin E."/>
            <person name="Murat C."/>
            <person name="Riley R."/>
            <person name="Ohm R."/>
            <person name="Sun H."/>
            <person name="Tunlid A."/>
            <person name="Henrissat B."/>
            <person name="Grigoriev I.V."/>
            <person name="Hibbett D.S."/>
            <person name="Martin F."/>
        </authorList>
    </citation>
    <scope>NUCLEOTIDE SEQUENCE [LARGE SCALE GENOMIC DNA]</scope>
    <source>
        <strain evidence="11 12">SS14</strain>
    </source>
</reference>
<dbReference type="PIRSF" id="PIRSF001293">
    <property type="entry name" value="ATP6V0A1"/>
    <property type="match status" value="1"/>
</dbReference>
<dbReference type="GO" id="GO:0051117">
    <property type="term" value="F:ATPase binding"/>
    <property type="evidence" value="ECO:0007669"/>
    <property type="project" value="TreeGrafter"/>
</dbReference>
<dbReference type="InterPro" id="IPR002490">
    <property type="entry name" value="V-ATPase_116kDa_su"/>
</dbReference>
<organism evidence="11 12">
    <name type="scientific">Sphaerobolus stellatus (strain SS14)</name>
    <dbReference type="NCBI Taxonomy" id="990650"/>
    <lineage>
        <taxon>Eukaryota</taxon>
        <taxon>Fungi</taxon>
        <taxon>Dikarya</taxon>
        <taxon>Basidiomycota</taxon>
        <taxon>Agaricomycotina</taxon>
        <taxon>Agaricomycetes</taxon>
        <taxon>Phallomycetidae</taxon>
        <taxon>Geastrales</taxon>
        <taxon>Sphaerobolaceae</taxon>
        <taxon>Sphaerobolus</taxon>
    </lineage>
</organism>
<feature type="coiled-coil region" evidence="10">
    <location>
        <begin position="105"/>
        <end position="132"/>
    </location>
</feature>
<dbReference type="HOGENOM" id="CLU_005230_0_2_1"/>
<gene>
    <name evidence="11" type="ORF">M422DRAFT_208463</name>
</gene>
<comment type="subcellular location">
    <subcellularLocation>
        <location evidence="1">Membrane</location>
        <topology evidence="1">Multi-pass membrane protein</topology>
    </subcellularLocation>
</comment>
<accession>A0A0C9VYQ3</accession>
<keyword evidence="8 9" id="KW-0472">Membrane</keyword>
<proteinExistence type="inferred from homology"/>
<dbReference type="Proteomes" id="UP000054279">
    <property type="component" value="Unassembled WGS sequence"/>
</dbReference>
<keyword evidence="6 9" id="KW-1133">Transmembrane helix</keyword>
<dbReference type="PANTHER" id="PTHR11629">
    <property type="entry name" value="VACUOLAR PROTON ATPASES"/>
    <property type="match status" value="1"/>
</dbReference>
<name>A0A0C9VYQ3_SPHS4</name>
<evidence type="ECO:0000256" key="9">
    <source>
        <dbReference type="RuleBase" id="RU361189"/>
    </source>
</evidence>
<dbReference type="GO" id="GO:0000329">
    <property type="term" value="C:fungal-type vacuole membrane"/>
    <property type="evidence" value="ECO:0007669"/>
    <property type="project" value="TreeGrafter"/>
</dbReference>
<dbReference type="GO" id="GO:0007035">
    <property type="term" value="P:vacuolar acidification"/>
    <property type="evidence" value="ECO:0007669"/>
    <property type="project" value="TreeGrafter"/>
</dbReference>
<comment type="function">
    <text evidence="9">Essential component of the vacuolar proton pump (V-ATPase), a multimeric enzyme that catalyzes the translocation of protons across the membranes. Required for assembly and activity of the V-ATPase.</text>
</comment>
<keyword evidence="5 9" id="KW-0375">Hydrogen ion transport</keyword>